<comment type="caution">
    <text evidence="1">The sequence shown here is derived from an EMBL/GenBank/DDBJ whole genome shotgun (WGS) entry which is preliminary data.</text>
</comment>
<dbReference type="Proteomes" id="UP000229976">
    <property type="component" value="Unassembled WGS sequence"/>
</dbReference>
<evidence type="ECO:0000313" key="2">
    <source>
        <dbReference type="Proteomes" id="UP000229976"/>
    </source>
</evidence>
<gene>
    <name evidence="1" type="ORF">COX37_00715</name>
</gene>
<dbReference type="EMBL" id="PCRO01000009">
    <property type="protein sequence ID" value="PIP23072.1"/>
    <property type="molecule type" value="Genomic_DNA"/>
</dbReference>
<reference evidence="1 2" key="1">
    <citation type="submission" date="2017-09" db="EMBL/GenBank/DDBJ databases">
        <title>Depth-based differentiation of microbial function through sediment-hosted aquifers and enrichment of novel symbionts in the deep terrestrial subsurface.</title>
        <authorList>
            <person name="Probst A.J."/>
            <person name="Ladd B."/>
            <person name="Jarett J.K."/>
            <person name="Geller-Mcgrath D.E."/>
            <person name="Sieber C.M."/>
            <person name="Emerson J.B."/>
            <person name="Anantharaman K."/>
            <person name="Thomas B.C."/>
            <person name="Malmstrom R."/>
            <person name="Stieglmeier M."/>
            <person name="Klingl A."/>
            <person name="Woyke T."/>
            <person name="Ryan C.M."/>
            <person name="Banfield J.F."/>
        </authorList>
    </citation>
    <scope>NUCLEOTIDE SEQUENCE [LARGE SCALE GENOMIC DNA]</scope>
    <source>
        <strain evidence="1">CG23_combo_of_CG06-09_8_20_14_all_39_17</strain>
    </source>
</reference>
<evidence type="ECO:0000313" key="1">
    <source>
        <dbReference type="EMBL" id="PIP23072.1"/>
    </source>
</evidence>
<name>A0A2G9YV53_9BACT</name>
<protein>
    <submittedName>
        <fullName evidence="1">Uncharacterized protein</fullName>
    </submittedName>
</protein>
<dbReference type="AlphaFoldDB" id="A0A2G9YV53"/>
<sequence>MSTIEQPPKIENSPEHIPNEEKILSVFKKLLNGKEYKEVAGQKKVDGKGIYMWAIEFPDGGGKSQYLYTRKGKYPETEALETGIHVVYLDNTGEVVGGTDAAKLVGEKWEITE</sequence>
<accession>A0A2G9YV53</accession>
<proteinExistence type="predicted"/>
<organism evidence="1 2">
    <name type="scientific">Candidatus Nealsonbacteria bacterium CG23_combo_of_CG06-09_8_20_14_all_39_17</name>
    <dbReference type="NCBI Taxonomy" id="1974722"/>
    <lineage>
        <taxon>Bacteria</taxon>
        <taxon>Candidatus Nealsoniibacteriota</taxon>
    </lineage>
</organism>